<protein>
    <submittedName>
        <fullName evidence="2">D-alanyl-D-alanine carboxypeptidase family protein</fullName>
    </submittedName>
</protein>
<dbReference type="PANTHER" id="PTHR34385:SF1">
    <property type="entry name" value="PEPTIDOGLYCAN L-ALANYL-D-GLUTAMATE ENDOPEPTIDASE CWLK"/>
    <property type="match status" value="1"/>
</dbReference>
<keyword evidence="2" id="KW-0645">Protease</keyword>
<dbReference type="Gene3D" id="3.30.1380.10">
    <property type="match status" value="1"/>
</dbReference>
<keyword evidence="2" id="KW-0121">Carboxypeptidase</keyword>
<dbReference type="PANTHER" id="PTHR34385">
    <property type="entry name" value="D-ALANYL-D-ALANINE CARBOXYPEPTIDASE"/>
    <property type="match status" value="1"/>
</dbReference>
<keyword evidence="2" id="KW-0378">Hydrolase</keyword>
<gene>
    <name evidence="2" type="ORF">HCR03_19245</name>
</gene>
<evidence type="ECO:0000313" key="3">
    <source>
        <dbReference type="Proteomes" id="UP000515909"/>
    </source>
</evidence>
<dbReference type="KEGG" id="cfem:HCR03_19245"/>
<dbReference type="GO" id="GO:0004180">
    <property type="term" value="F:carboxypeptidase activity"/>
    <property type="evidence" value="ECO:0007669"/>
    <property type="project" value="UniProtKB-KW"/>
</dbReference>
<dbReference type="Gene3D" id="3.30.200.180">
    <property type="match status" value="1"/>
</dbReference>
<dbReference type="EMBL" id="CP060286">
    <property type="protein sequence ID" value="QNK40714.1"/>
    <property type="molecule type" value="Genomic_DNA"/>
</dbReference>
<dbReference type="SUPFAM" id="SSF55166">
    <property type="entry name" value="Hedgehog/DD-peptidase"/>
    <property type="match status" value="1"/>
</dbReference>
<evidence type="ECO:0000313" key="2">
    <source>
        <dbReference type="EMBL" id="QNK40714.1"/>
    </source>
</evidence>
<reference evidence="2 3" key="1">
    <citation type="submission" date="2020-08" db="EMBL/GenBank/DDBJ databases">
        <title>The isolate Caproiciproducens sp. 7D4C2 produces n-caproate at mildly acidic conditions from hexoses: genome and rBOX comparison with related strains and chain-elongating bacteria.</title>
        <authorList>
            <person name="Esquivel-Elizondo S."/>
            <person name="Bagci C."/>
            <person name="Temovska M."/>
            <person name="Jeon B.S."/>
            <person name="Bessarab I."/>
            <person name="Williams R.B.H."/>
            <person name="Huson D.H."/>
            <person name="Angenent L.T."/>
        </authorList>
    </citation>
    <scope>NUCLEOTIDE SEQUENCE [LARGE SCALE GENOMIC DNA]</scope>
    <source>
        <strain evidence="2 3">7D4C2</strain>
    </source>
</reference>
<dbReference type="InterPro" id="IPR003709">
    <property type="entry name" value="VanY-like_core_dom"/>
</dbReference>
<organism evidence="2 3">
    <name type="scientific">Caproicibacter fermentans</name>
    <dbReference type="NCBI Taxonomy" id="2576756"/>
    <lineage>
        <taxon>Bacteria</taxon>
        <taxon>Bacillati</taxon>
        <taxon>Bacillota</taxon>
        <taxon>Clostridia</taxon>
        <taxon>Eubacteriales</taxon>
        <taxon>Acutalibacteraceae</taxon>
        <taxon>Caproicibacter</taxon>
    </lineage>
</organism>
<proteinExistence type="predicted"/>
<dbReference type="GO" id="GO:0006508">
    <property type="term" value="P:proteolysis"/>
    <property type="evidence" value="ECO:0007669"/>
    <property type="project" value="InterPro"/>
</dbReference>
<sequence length="205" mass="23690">MARMLRRLIDSLRASGQIVPVSGFRTMQEQKQIYADCERDNGAEFTRNFVAIPGCSEHQTGLAIDLAENRPEIDFIRPEFPHTGVCQKFREQCARFGLIERYRKGCEFITQIAPEPWHFRYVGCPHSEIINREGLTLEEYTDFLKCFPYDGTHLFYPTPTGKAEIFFVKADGNEPVSVRIPDETPYRISGNNEDGFVLTMWERKP</sequence>
<accession>A0A7G8TAS3</accession>
<dbReference type="InterPro" id="IPR009045">
    <property type="entry name" value="Zn_M74/Hedgehog-like"/>
</dbReference>
<feature type="domain" description="D-alanyl-D-alanine carboxypeptidase-like core" evidence="1">
    <location>
        <begin position="3"/>
        <end position="123"/>
    </location>
</feature>
<dbReference type="AlphaFoldDB" id="A0A7G8TAS3"/>
<dbReference type="InterPro" id="IPR052179">
    <property type="entry name" value="DD-CPase-like"/>
</dbReference>
<name>A0A7G8TAS3_9FIRM</name>
<dbReference type="Proteomes" id="UP000515909">
    <property type="component" value="Chromosome"/>
</dbReference>
<dbReference type="Pfam" id="PF02557">
    <property type="entry name" value="VanY"/>
    <property type="match status" value="1"/>
</dbReference>
<evidence type="ECO:0000259" key="1">
    <source>
        <dbReference type="Pfam" id="PF02557"/>
    </source>
</evidence>